<dbReference type="SUPFAM" id="SSF52172">
    <property type="entry name" value="CheY-like"/>
    <property type="match status" value="1"/>
</dbReference>
<dbReference type="InterPro" id="IPR036890">
    <property type="entry name" value="HATPase_C_sf"/>
</dbReference>
<dbReference type="InterPro" id="IPR003661">
    <property type="entry name" value="HisK_dim/P_dom"/>
</dbReference>
<dbReference type="Proteomes" id="UP000297861">
    <property type="component" value="Unassembled WGS sequence"/>
</dbReference>
<dbReference type="InterPro" id="IPR018060">
    <property type="entry name" value="HTH_AraC"/>
</dbReference>
<dbReference type="Gene3D" id="3.30.565.10">
    <property type="entry name" value="Histidine kinase-like ATPase, C-terminal domain"/>
    <property type="match status" value="1"/>
</dbReference>
<dbReference type="PANTHER" id="PTHR43547:SF2">
    <property type="entry name" value="HYBRID SIGNAL TRANSDUCTION HISTIDINE KINASE C"/>
    <property type="match status" value="1"/>
</dbReference>
<dbReference type="GO" id="GO:0003700">
    <property type="term" value="F:DNA-binding transcription factor activity"/>
    <property type="evidence" value="ECO:0007669"/>
    <property type="project" value="InterPro"/>
</dbReference>
<dbReference type="InterPro" id="IPR004358">
    <property type="entry name" value="Sig_transdc_His_kin-like_C"/>
</dbReference>
<dbReference type="InterPro" id="IPR011006">
    <property type="entry name" value="CheY-like_superfamily"/>
</dbReference>
<dbReference type="SMART" id="SM00448">
    <property type="entry name" value="REC"/>
    <property type="match status" value="1"/>
</dbReference>
<keyword evidence="8" id="KW-1133">Transmembrane helix</keyword>
<evidence type="ECO:0000313" key="12">
    <source>
        <dbReference type="EMBL" id="TFD96915.1"/>
    </source>
</evidence>
<dbReference type="SUPFAM" id="SSF47384">
    <property type="entry name" value="Homodimeric domain of signal transducing histidine kinase"/>
    <property type="match status" value="1"/>
</dbReference>
<keyword evidence="8" id="KW-0472">Membrane</keyword>
<sequence length="1493" mass="171379">MTFQLSIMNKLYYLFVLLGLILYTEDSKCQPKCFFEHYGAEDGLPQHTVMDILQDRKGFMWFSTWNGLCKFDGYNFTTYKIQDGDSYHMMSNRIDHIVNDKYGYIWTLSYDNEAHRFDPKTERFMGLRSIKEYKDLTFNATRIAPMKSGKVWLLSEKMGAVCITDSTFKVEIFNTNNKKIQNNKINEIYEEESLQSWILTENGLYSLTPDMSTPKAYFLDKNTSAIKPQAFFSAQEIDDEIWFGSNKGKIWRYDKNNGSFLPFDTGISSDISKIKRIDKNRILIISNGQGFCIYNKNTNELAKYNKTNTPNLRSNTIISSYIDKNKNIWFEMDLLGVSKFNITTKQIKHFEMKIESAISNVFPPNFFIFEDKADHLYVHLRGGGFGYYDPLTDQLIPFYNEPSSPSWRFSNMLHSGFSDRQGNLWLSTRSHGLEKIIFNNSVFRSTLIDTDTHSTINNDVRSIFEDSYQRLWVSTKGGKIMIYDADLTPIGYMCANGKIGTGTPLSGISYSITEDHEKNIWIGTKGDGVYKLIKTSDPKSYTIEHYKNSPTDKYSLSDNSVYSIYEDAKHQIWIGTYGGGLNLVDKHLKGKFYNHKNDMRDFPIHQGAKIRIISADKSGNICIGTTLGLIMFSSAFNSPQSIKYKTYTRIPGTGTSINNNDVYDICTTRSGDTYLATFGGGINKINETDKDGFPTQFVSFTTNDGLASDVVLTIVEDNQNNLWIASEGNLTQFNPATKSCETYSEVSRLIKGQNFSEGSRYTSRSGIVSFGYSKGFISINPQKIERNTYIPYVALTKLLISNKPVPIGEDSPLKENIDDINHLQLNHKQNFISIEFAALDYIDPKRISYAYKLEGLDEDWVITKEQRIANYSNLAPGKYIFHVKSTNSDGIWMKNEHVLHIEITPSFWQTNWAYLIYIVAAIIILYSILRTIFIFYRLRDRVVMEHEQTEMKTRFFTDISHEIRTPLTMIVSPVENIIDDEKTPDETKSQLQLVLNNANRMLRMVNQILDFRKIQKKQLSVQPTEIGPYVSEICQSFFKTAETQNIDLKINDRSEHEKIWIDRDSVEKLIYNLLSNSLKYTSEGKSIEVNIFRKDKSMVLQVIDEGKGMTKDILNKLFTRFVSFNPDKSKPSTGIGLSIVKEVADKHHAKIQVDSSPNEGSCFSVIFNMGIEHFEDEVDIVKQEESPVYSVPENTENPLSTNTEAISISRIQETDNTPDKATILVVEDDPDLRHFIRTILLPFYDVLEAENGREGYETAVNSLPDFIVSDLMMPEVDGAEFLQQIRNNCETSHIPFIMLTAKADMESRLNGLEYGADDYITKPFSVKYLKARINNIVQQRKRLYEVYTLRVQKKTGDNIPHDQNTTGKEGQSITIHDNNFLYKVEEIIEENIDNSDFLIEDLVSAMAMSRTVFFKKLKSLTGYSPIEFVRNVKIKHAAKLILSNENYTIKEVSFMIGIADTKYFTQCFKKIYGVPPSEYRNQSRESDIKNKKQ</sequence>
<dbReference type="InterPro" id="IPR009057">
    <property type="entry name" value="Homeodomain-like_sf"/>
</dbReference>
<dbReference type="SUPFAM" id="SSF63829">
    <property type="entry name" value="Calcium-dependent phosphotriesterase"/>
    <property type="match status" value="4"/>
</dbReference>
<keyword evidence="6" id="KW-0804">Transcription</keyword>
<dbReference type="PROSITE" id="PS50110">
    <property type="entry name" value="RESPONSE_REGULATORY"/>
    <property type="match status" value="1"/>
</dbReference>
<evidence type="ECO:0000256" key="7">
    <source>
        <dbReference type="PROSITE-ProRule" id="PRU00169"/>
    </source>
</evidence>
<dbReference type="OrthoDB" id="1108380at2"/>
<dbReference type="Gene3D" id="2.130.10.10">
    <property type="entry name" value="YVTN repeat-like/Quinoprotein amine dehydrogenase"/>
    <property type="match status" value="3"/>
</dbReference>
<comment type="caution">
    <text evidence="12">The sequence shown here is derived from an EMBL/GenBank/DDBJ whole genome shotgun (WGS) entry which is preliminary data.</text>
</comment>
<dbReference type="GO" id="GO:0043565">
    <property type="term" value="F:sequence-specific DNA binding"/>
    <property type="evidence" value="ECO:0007669"/>
    <property type="project" value="InterPro"/>
</dbReference>
<dbReference type="Gene3D" id="3.40.50.2300">
    <property type="match status" value="1"/>
</dbReference>
<evidence type="ECO:0000259" key="10">
    <source>
        <dbReference type="PROSITE" id="PS50109"/>
    </source>
</evidence>
<dbReference type="InterPro" id="IPR003594">
    <property type="entry name" value="HATPase_dom"/>
</dbReference>
<dbReference type="InterPro" id="IPR036097">
    <property type="entry name" value="HisK_dim/P_sf"/>
</dbReference>
<keyword evidence="5" id="KW-0238">DNA-binding</keyword>
<evidence type="ECO:0000256" key="3">
    <source>
        <dbReference type="ARBA" id="ARBA00022553"/>
    </source>
</evidence>
<dbReference type="FunFam" id="1.10.287.130:FF:000045">
    <property type="entry name" value="Two-component system sensor histidine kinase/response regulator"/>
    <property type="match status" value="1"/>
</dbReference>
<dbReference type="Gene3D" id="2.60.40.10">
    <property type="entry name" value="Immunoglobulins"/>
    <property type="match status" value="1"/>
</dbReference>
<dbReference type="InterPro" id="IPR011123">
    <property type="entry name" value="Y_Y_Y"/>
</dbReference>
<evidence type="ECO:0000259" key="9">
    <source>
        <dbReference type="PROSITE" id="PS01124"/>
    </source>
</evidence>
<dbReference type="EC" id="2.7.13.3" evidence="2"/>
<dbReference type="PROSITE" id="PS01124">
    <property type="entry name" value="HTH_ARAC_FAMILY_2"/>
    <property type="match status" value="1"/>
</dbReference>
<dbReference type="SMART" id="SM00388">
    <property type="entry name" value="HisKA"/>
    <property type="match status" value="1"/>
</dbReference>
<dbReference type="SUPFAM" id="SSF46689">
    <property type="entry name" value="Homeodomain-like"/>
    <property type="match status" value="1"/>
</dbReference>
<evidence type="ECO:0000256" key="1">
    <source>
        <dbReference type="ARBA" id="ARBA00000085"/>
    </source>
</evidence>
<dbReference type="Gene3D" id="1.10.287.130">
    <property type="match status" value="1"/>
</dbReference>
<dbReference type="EMBL" id="SOML01000004">
    <property type="protein sequence ID" value="TFD96915.1"/>
    <property type="molecule type" value="Genomic_DNA"/>
</dbReference>
<dbReference type="SUPFAM" id="SSF55874">
    <property type="entry name" value="ATPase domain of HSP90 chaperone/DNA topoisomerase II/histidine kinase"/>
    <property type="match status" value="1"/>
</dbReference>
<accession>A0A4Y8L2N4</accession>
<evidence type="ECO:0000256" key="8">
    <source>
        <dbReference type="SAM" id="Phobius"/>
    </source>
</evidence>
<keyword evidence="4" id="KW-0805">Transcription regulation</keyword>
<dbReference type="CDD" id="cd00082">
    <property type="entry name" value="HisKA"/>
    <property type="match status" value="1"/>
</dbReference>
<dbReference type="Pfam" id="PF00512">
    <property type="entry name" value="HisKA"/>
    <property type="match status" value="1"/>
</dbReference>
<feature type="domain" description="Response regulatory" evidence="11">
    <location>
        <begin position="1222"/>
        <end position="1337"/>
    </location>
</feature>
<evidence type="ECO:0000313" key="13">
    <source>
        <dbReference type="Proteomes" id="UP000297861"/>
    </source>
</evidence>
<dbReference type="InterPro" id="IPR005467">
    <property type="entry name" value="His_kinase_dom"/>
</dbReference>
<dbReference type="InterPro" id="IPR001789">
    <property type="entry name" value="Sig_transdc_resp-reg_receiver"/>
</dbReference>
<reference evidence="12 13" key="1">
    <citation type="submission" date="2019-03" db="EMBL/GenBank/DDBJ databases">
        <title>San Antonio Military Medical Center submission to MRSN (WRAIR), pending publication.</title>
        <authorList>
            <person name="Blyth D.M."/>
            <person name="Mccarthy S.L."/>
            <person name="Schall S.E."/>
            <person name="Stam J.A."/>
            <person name="Ong A.C."/>
            <person name="Mcgann P.T."/>
        </authorList>
    </citation>
    <scope>NUCLEOTIDE SEQUENCE [LARGE SCALE GENOMIC DNA]</scope>
    <source>
        <strain evidence="12 13">MRSN571793</strain>
    </source>
</reference>
<keyword evidence="3 7" id="KW-0597">Phosphoprotein</keyword>
<evidence type="ECO:0000259" key="11">
    <source>
        <dbReference type="PROSITE" id="PS50110"/>
    </source>
</evidence>
<evidence type="ECO:0000256" key="6">
    <source>
        <dbReference type="ARBA" id="ARBA00023163"/>
    </source>
</evidence>
<name>A0A4Y8L2N4_9BACT</name>
<keyword evidence="8" id="KW-0812">Transmembrane</keyword>
<dbReference type="PANTHER" id="PTHR43547">
    <property type="entry name" value="TWO-COMPONENT HISTIDINE KINASE"/>
    <property type="match status" value="1"/>
</dbReference>
<dbReference type="InterPro" id="IPR015943">
    <property type="entry name" value="WD40/YVTN_repeat-like_dom_sf"/>
</dbReference>
<proteinExistence type="predicted"/>
<dbReference type="SMART" id="SM00342">
    <property type="entry name" value="HTH_ARAC"/>
    <property type="match status" value="1"/>
</dbReference>
<dbReference type="Pfam" id="PF12833">
    <property type="entry name" value="HTH_18"/>
    <property type="match status" value="1"/>
</dbReference>
<organism evidence="12 13">
    <name type="scientific">Dysgonomonas capnocytophagoides</name>
    <dbReference type="NCBI Taxonomy" id="45254"/>
    <lineage>
        <taxon>Bacteria</taxon>
        <taxon>Pseudomonadati</taxon>
        <taxon>Bacteroidota</taxon>
        <taxon>Bacteroidia</taxon>
        <taxon>Bacteroidales</taxon>
        <taxon>Dysgonomonadaceae</taxon>
        <taxon>Dysgonomonas</taxon>
    </lineage>
</organism>
<evidence type="ECO:0000256" key="2">
    <source>
        <dbReference type="ARBA" id="ARBA00012438"/>
    </source>
</evidence>
<dbReference type="Pfam" id="PF02518">
    <property type="entry name" value="HATPase_c"/>
    <property type="match status" value="1"/>
</dbReference>
<gene>
    <name evidence="12" type="ORF">E2605_08880</name>
</gene>
<keyword evidence="13" id="KW-1185">Reference proteome</keyword>
<dbReference type="InterPro" id="IPR013783">
    <property type="entry name" value="Ig-like_fold"/>
</dbReference>
<dbReference type="Pfam" id="PF00072">
    <property type="entry name" value="Response_reg"/>
    <property type="match status" value="1"/>
</dbReference>
<feature type="domain" description="HTH araC/xylS-type" evidence="9">
    <location>
        <begin position="1382"/>
        <end position="1482"/>
    </location>
</feature>
<dbReference type="FunFam" id="2.60.40.10:FF:000791">
    <property type="entry name" value="Two-component system sensor histidine kinase/response regulator"/>
    <property type="match status" value="1"/>
</dbReference>
<dbReference type="InterPro" id="IPR018062">
    <property type="entry name" value="HTH_AraC-typ_CS"/>
</dbReference>
<comment type="catalytic activity">
    <reaction evidence="1">
        <text>ATP + protein L-histidine = ADP + protein N-phospho-L-histidine.</text>
        <dbReference type="EC" id="2.7.13.3"/>
    </reaction>
</comment>
<dbReference type="InterPro" id="IPR011110">
    <property type="entry name" value="Reg_prop"/>
</dbReference>
<dbReference type="SMART" id="SM00387">
    <property type="entry name" value="HATPase_c"/>
    <property type="match status" value="1"/>
</dbReference>
<protein>
    <recommendedName>
        <fullName evidence="2">histidine kinase</fullName>
        <ecNumber evidence="2">2.7.13.3</ecNumber>
    </recommendedName>
</protein>
<dbReference type="Gene3D" id="1.10.10.60">
    <property type="entry name" value="Homeodomain-like"/>
    <property type="match status" value="1"/>
</dbReference>
<feature type="modified residue" description="4-aspartylphosphate" evidence="7">
    <location>
        <position position="1270"/>
    </location>
</feature>
<evidence type="ECO:0000256" key="4">
    <source>
        <dbReference type="ARBA" id="ARBA00023015"/>
    </source>
</evidence>
<dbReference type="Pfam" id="PF07494">
    <property type="entry name" value="Reg_prop"/>
    <property type="match status" value="4"/>
</dbReference>
<feature type="domain" description="Histidine kinase" evidence="10">
    <location>
        <begin position="958"/>
        <end position="1171"/>
    </location>
</feature>
<dbReference type="PROSITE" id="PS50109">
    <property type="entry name" value="HIS_KIN"/>
    <property type="match status" value="1"/>
</dbReference>
<dbReference type="Pfam" id="PF07495">
    <property type="entry name" value="Y_Y_Y"/>
    <property type="match status" value="1"/>
</dbReference>
<dbReference type="STRING" id="1121485.GCA_000426485_02997"/>
<evidence type="ECO:0000256" key="5">
    <source>
        <dbReference type="ARBA" id="ARBA00023125"/>
    </source>
</evidence>
<dbReference type="PRINTS" id="PR00344">
    <property type="entry name" value="BCTRLSENSOR"/>
</dbReference>
<feature type="transmembrane region" description="Helical" evidence="8">
    <location>
        <begin position="912"/>
        <end position="936"/>
    </location>
</feature>
<dbReference type="PROSITE" id="PS00041">
    <property type="entry name" value="HTH_ARAC_FAMILY_1"/>
    <property type="match status" value="1"/>
</dbReference>
<dbReference type="GO" id="GO:0000155">
    <property type="term" value="F:phosphorelay sensor kinase activity"/>
    <property type="evidence" value="ECO:0007669"/>
    <property type="project" value="InterPro"/>
</dbReference>